<evidence type="ECO:0000256" key="4">
    <source>
        <dbReference type="ARBA" id="ARBA00022801"/>
    </source>
</evidence>
<evidence type="ECO:0000313" key="7">
    <source>
        <dbReference type="RefSeq" id="XP_070853406.1"/>
    </source>
</evidence>
<evidence type="ECO:0000256" key="3">
    <source>
        <dbReference type="ARBA" id="ARBA00022741"/>
    </source>
</evidence>
<accession>A0ABM4TTU7</accession>
<keyword evidence="2" id="KW-0479">Metal-binding</keyword>
<evidence type="ECO:0000256" key="1">
    <source>
        <dbReference type="ARBA" id="ARBA00006654"/>
    </source>
</evidence>
<dbReference type="Gene3D" id="3.90.780.10">
    <property type="entry name" value="5'-Nucleotidase, C-terminal domain"/>
    <property type="match status" value="1"/>
</dbReference>
<dbReference type="Pfam" id="PF02872">
    <property type="entry name" value="5_nucleotid_C"/>
    <property type="match status" value="1"/>
</dbReference>
<dbReference type="Proteomes" id="UP001652628">
    <property type="component" value="Chromosome X"/>
</dbReference>
<keyword evidence="3" id="KW-0547">Nucleotide-binding</keyword>
<dbReference type="SUPFAM" id="SSF55816">
    <property type="entry name" value="5'-nucleotidase (syn. UDP-sugar hydrolase), C-terminal domain"/>
    <property type="match status" value="1"/>
</dbReference>
<comment type="similarity">
    <text evidence="1">Belongs to the 5'-nucleotidase family.</text>
</comment>
<dbReference type="InterPro" id="IPR036907">
    <property type="entry name" value="5'-Nucleotdase_C_sf"/>
</dbReference>
<dbReference type="PANTHER" id="PTHR11575:SF32">
    <property type="entry name" value="APYRASE-LIKE PROTEIN"/>
    <property type="match status" value="1"/>
</dbReference>
<keyword evidence="4" id="KW-0378">Hydrolase</keyword>
<feature type="domain" description="5'-Nucleotidase C-terminal" evidence="5">
    <location>
        <begin position="1"/>
        <end position="103"/>
    </location>
</feature>
<keyword evidence="6" id="KW-1185">Reference proteome</keyword>
<evidence type="ECO:0000256" key="2">
    <source>
        <dbReference type="ARBA" id="ARBA00022723"/>
    </source>
</evidence>
<dbReference type="InterPro" id="IPR008334">
    <property type="entry name" value="5'-Nucleotdase_C"/>
</dbReference>
<dbReference type="GeneID" id="139353361"/>
<name>A0ABM4TTU7_DROSZ</name>
<reference evidence="7" key="1">
    <citation type="submission" date="2025-08" db="UniProtKB">
        <authorList>
            <consortium name="RefSeq"/>
        </authorList>
    </citation>
    <scope>IDENTIFICATION</scope>
</reference>
<protein>
    <submittedName>
        <fullName evidence="7">Apyrase-like</fullName>
    </submittedName>
</protein>
<organism evidence="6 7">
    <name type="scientific">Drosophila suzukii</name>
    <name type="common">Spotted-wing drosophila fruit fly</name>
    <dbReference type="NCBI Taxonomy" id="28584"/>
    <lineage>
        <taxon>Eukaryota</taxon>
        <taxon>Metazoa</taxon>
        <taxon>Ecdysozoa</taxon>
        <taxon>Arthropoda</taxon>
        <taxon>Hexapoda</taxon>
        <taxon>Insecta</taxon>
        <taxon>Pterygota</taxon>
        <taxon>Neoptera</taxon>
        <taxon>Endopterygota</taxon>
        <taxon>Diptera</taxon>
        <taxon>Brachycera</taxon>
        <taxon>Muscomorpha</taxon>
        <taxon>Ephydroidea</taxon>
        <taxon>Drosophilidae</taxon>
        <taxon>Drosophila</taxon>
        <taxon>Sophophora</taxon>
    </lineage>
</organism>
<dbReference type="RefSeq" id="XP_070853406.1">
    <property type="nucleotide sequence ID" value="XM_070997305.1"/>
</dbReference>
<sequence length="200" mass="22679">MCPWQNRLVALTLRGKHIVELLEHGVAPMNVSSSSPRSSRFLQVSGLRFAFDLTGPAGQRVSNVRVRCSKCQVPEYGPLAMEERYRVVVMEYLANGKIGFGVISENAEEKVADPFFPRSIIPLSSRRGITELQRVYSICFLRLLFANGLQRQCHHRHLSRRMNPPHMCTTFIKFFEVVGDSNTSISEDESELSTLRLDHA</sequence>
<evidence type="ECO:0000259" key="5">
    <source>
        <dbReference type="Pfam" id="PF02872"/>
    </source>
</evidence>
<proteinExistence type="inferred from homology"/>
<dbReference type="InterPro" id="IPR006179">
    <property type="entry name" value="5_nucleotidase/apyrase"/>
</dbReference>
<dbReference type="PANTHER" id="PTHR11575">
    <property type="entry name" value="5'-NUCLEOTIDASE-RELATED"/>
    <property type="match status" value="1"/>
</dbReference>
<evidence type="ECO:0000313" key="6">
    <source>
        <dbReference type="Proteomes" id="UP001652628"/>
    </source>
</evidence>
<gene>
    <name evidence="7" type="primary">LOC139353361</name>
</gene>